<sequence>MSTNLAHNFGDGQLVNLLVMYYGHNNVVCWLMKYHENLANDITIFQYLQTSLLLTLSPPSLSS</sequence>
<reference evidence="1" key="1">
    <citation type="submission" date="2014-09" db="EMBL/GenBank/DDBJ databases">
        <authorList>
            <person name="Magalhaes I.L.F."/>
            <person name="Oliveira U."/>
            <person name="Santos F.R."/>
            <person name="Vidigal T.H.D.A."/>
            <person name="Brescovit A.D."/>
            <person name="Santos A.J."/>
        </authorList>
    </citation>
    <scope>NUCLEOTIDE SEQUENCE</scope>
    <source>
        <tissue evidence="1">Shoot tissue taken approximately 20 cm above the soil surface</tissue>
    </source>
</reference>
<dbReference type="AlphaFoldDB" id="A0A0A8YYL9"/>
<organism evidence="1">
    <name type="scientific">Arundo donax</name>
    <name type="common">Giant reed</name>
    <name type="synonym">Donax arundinaceus</name>
    <dbReference type="NCBI Taxonomy" id="35708"/>
    <lineage>
        <taxon>Eukaryota</taxon>
        <taxon>Viridiplantae</taxon>
        <taxon>Streptophyta</taxon>
        <taxon>Embryophyta</taxon>
        <taxon>Tracheophyta</taxon>
        <taxon>Spermatophyta</taxon>
        <taxon>Magnoliopsida</taxon>
        <taxon>Liliopsida</taxon>
        <taxon>Poales</taxon>
        <taxon>Poaceae</taxon>
        <taxon>PACMAD clade</taxon>
        <taxon>Arundinoideae</taxon>
        <taxon>Arundineae</taxon>
        <taxon>Arundo</taxon>
    </lineage>
</organism>
<name>A0A0A8YYL9_ARUDO</name>
<accession>A0A0A8YYL9</accession>
<dbReference type="EMBL" id="GBRH01265641">
    <property type="protein sequence ID" value="JAD32254.1"/>
    <property type="molecule type" value="Transcribed_RNA"/>
</dbReference>
<evidence type="ECO:0000313" key="1">
    <source>
        <dbReference type="EMBL" id="JAD32254.1"/>
    </source>
</evidence>
<proteinExistence type="predicted"/>
<protein>
    <submittedName>
        <fullName evidence="1">Uncharacterized protein</fullName>
    </submittedName>
</protein>
<reference evidence="1" key="2">
    <citation type="journal article" date="2015" name="Data Brief">
        <title>Shoot transcriptome of the giant reed, Arundo donax.</title>
        <authorList>
            <person name="Barrero R.A."/>
            <person name="Guerrero F.D."/>
            <person name="Moolhuijzen P."/>
            <person name="Goolsby J.A."/>
            <person name="Tidwell J."/>
            <person name="Bellgard S.E."/>
            <person name="Bellgard M.I."/>
        </authorList>
    </citation>
    <scope>NUCLEOTIDE SEQUENCE</scope>
    <source>
        <tissue evidence="1">Shoot tissue taken approximately 20 cm above the soil surface</tissue>
    </source>
</reference>